<keyword evidence="6 7" id="KW-0472">Membrane</keyword>
<dbReference type="InterPro" id="IPR035906">
    <property type="entry name" value="MetI-like_sf"/>
</dbReference>
<comment type="caution">
    <text evidence="9">The sequence shown here is derived from an EMBL/GenBank/DDBJ whole genome shotgun (WGS) entry which is preliminary data.</text>
</comment>
<comment type="similarity">
    <text evidence="7">Belongs to the binding-protein-dependent transport system permease family.</text>
</comment>
<accession>A0ABQ0BI80</accession>
<name>A0ABQ0BI80_9FIRM</name>
<feature type="transmembrane region" description="Helical" evidence="7">
    <location>
        <begin position="123"/>
        <end position="140"/>
    </location>
</feature>
<proteinExistence type="inferred from homology"/>
<evidence type="ECO:0000256" key="1">
    <source>
        <dbReference type="ARBA" id="ARBA00004651"/>
    </source>
</evidence>
<feature type="transmembrane region" description="Helical" evidence="7">
    <location>
        <begin position="152"/>
        <end position="172"/>
    </location>
</feature>
<evidence type="ECO:0000256" key="2">
    <source>
        <dbReference type="ARBA" id="ARBA00022448"/>
    </source>
</evidence>
<sequence length="307" mass="34568">MGREKEQVPMSYLKKSTSSKIFDVCNTIFMIMFCITILFPLWDVIVRSLSRPQDISYMSLNLIPKKLTLDAYEYCLENEGLLGAVFMSVARTAVGTVIHLCVVSLAAYALTRPKMPFRNLIQTYLLIPMFMNAGIIPTYINIKNLGLTNSFWVYVLPTSFTIFNCIIVRNYFYSIDKSMEESASIDGASQFKIFRSIILPLSKPVLATVALWQLVGQWNAWFDNMMYNSQNSKLLTLQYMLRRMMERLNTSGTSGVSGVDAMGVTVDASEDTVKAAITVLVVLPIVCVYPFIQKYFVKGIMVGAVKG</sequence>
<keyword evidence="10" id="KW-1185">Reference proteome</keyword>
<dbReference type="CDD" id="cd06261">
    <property type="entry name" value="TM_PBP2"/>
    <property type="match status" value="1"/>
</dbReference>
<keyword evidence="5 7" id="KW-1133">Transmembrane helix</keyword>
<dbReference type="RefSeq" id="WP_029470835.1">
    <property type="nucleotide sequence ID" value="NZ_BAABYW010000002.1"/>
</dbReference>
<keyword evidence="4 7" id="KW-0812">Transmembrane</keyword>
<feature type="transmembrane region" description="Helical" evidence="7">
    <location>
        <begin position="21"/>
        <end position="42"/>
    </location>
</feature>
<evidence type="ECO:0000313" key="9">
    <source>
        <dbReference type="EMBL" id="GAA6411168.1"/>
    </source>
</evidence>
<dbReference type="Proteomes" id="UP001600943">
    <property type="component" value="Unassembled WGS sequence"/>
</dbReference>
<reference evidence="9 10" key="1">
    <citation type="submission" date="2024-04" db="EMBL/GenBank/DDBJ databases">
        <title>Defined microbial consortia suppress multidrug-resistant proinflammatory Enterobacteriaceae via ecological control.</title>
        <authorList>
            <person name="Furuichi M."/>
            <person name="Kawaguchi T."/>
            <person name="Pust M."/>
            <person name="Yasuma K."/>
            <person name="Plichta D."/>
            <person name="Hasegawa N."/>
            <person name="Ohya T."/>
            <person name="Bhattarai S."/>
            <person name="Sasajima S."/>
            <person name="Aoto Y."/>
            <person name="Tuganbaev T."/>
            <person name="Yaginuma M."/>
            <person name="Ueda M."/>
            <person name="Okahashi N."/>
            <person name="Amafuji K."/>
            <person name="Kiridooshi Y."/>
            <person name="Sugita K."/>
            <person name="Strazar M."/>
            <person name="Skelly A."/>
            <person name="Suda W."/>
            <person name="Hattori M."/>
            <person name="Nakamoto N."/>
            <person name="Caballero S."/>
            <person name="Norman J."/>
            <person name="Olle B."/>
            <person name="Tanoue T."/>
            <person name="Arita M."/>
            <person name="Bucci V."/>
            <person name="Atarashi K."/>
            <person name="Xavier R."/>
            <person name="Honda K."/>
        </authorList>
    </citation>
    <scope>NUCLEOTIDE SEQUENCE [LARGE SCALE GENOMIC DNA]</scope>
    <source>
        <strain evidence="10">k04-0078-D8-1</strain>
    </source>
</reference>
<evidence type="ECO:0000256" key="6">
    <source>
        <dbReference type="ARBA" id="ARBA00023136"/>
    </source>
</evidence>
<organism evidence="9 10">
    <name type="scientific">Blautia hominis</name>
    <dbReference type="NCBI Taxonomy" id="2025493"/>
    <lineage>
        <taxon>Bacteria</taxon>
        <taxon>Bacillati</taxon>
        <taxon>Bacillota</taxon>
        <taxon>Clostridia</taxon>
        <taxon>Lachnospirales</taxon>
        <taxon>Lachnospiraceae</taxon>
        <taxon>Blautia</taxon>
    </lineage>
</organism>
<evidence type="ECO:0000259" key="8">
    <source>
        <dbReference type="PROSITE" id="PS50928"/>
    </source>
</evidence>
<evidence type="ECO:0000256" key="5">
    <source>
        <dbReference type="ARBA" id="ARBA00022989"/>
    </source>
</evidence>
<dbReference type="Gene3D" id="1.10.3720.10">
    <property type="entry name" value="MetI-like"/>
    <property type="match status" value="1"/>
</dbReference>
<dbReference type="SUPFAM" id="SSF161098">
    <property type="entry name" value="MetI-like"/>
    <property type="match status" value="1"/>
</dbReference>
<feature type="transmembrane region" description="Helical" evidence="7">
    <location>
        <begin position="89"/>
        <end position="111"/>
    </location>
</feature>
<dbReference type="InterPro" id="IPR000515">
    <property type="entry name" value="MetI-like"/>
</dbReference>
<gene>
    <name evidence="9" type="ORF">K040078D81_52850</name>
</gene>
<feature type="transmembrane region" description="Helical" evidence="7">
    <location>
        <begin position="272"/>
        <end position="292"/>
    </location>
</feature>
<dbReference type="EMBL" id="BAABYW010000002">
    <property type="protein sequence ID" value="GAA6411168.1"/>
    <property type="molecule type" value="Genomic_DNA"/>
</dbReference>
<evidence type="ECO:0000313" key="10">
    <source>
        <dbReference type="Proteomes" id="UP001600943"/>
    </source>
</evidence>
<feature type="domain" description="ABC transmembrane type-1" evidence="8">
    <location>
        <begin position="85"/>
        <end position="292"/>
    </location>
</feature>
<evidence type="ECO:0000256" key="7">
    <source>
        <dbReference type="RuleBase" id="RU363032"/>
    </source>
</evidence>
<feature type="transmembrane region" description="Helical" evidence="7">
    <location>
        <begin position="193"/>
        <end position="215"/>
    </location>
</feature>
<dbReference type="PROSITE" id="PS50928">
    <property type="entry name" value="ABC_TM1"/>
    <property type="match status" value="1"/>
</dbReference>
<dbReference type="Pfam" id="PF00528">
    <property type="entry name" value="BPD_transp_1"/>
    <property type="match status" value="1"/>
</dbReference>
<evidence type="ECO:0000256" key="4">
    <source>
        <dbReference type="ARBA" id="ARBA00022692"/>
    </source>
</evidence>
<comment type="subcellular location">
    <subcellularLocation>
        <location evidence="1 7">Cell membrane</location>
        <topology evidence="1 7">Multi-pass membrane protein</topology>
    </subcellularLocation>
</comment>
<dbReference type="PANTHER" id="PTHR43744:SF9">
    <property type="entry name" value="POLYGALACTURONAN_RHAMNOGALACTURONAN TRANSPORT SYSTEM PERMEASE PROTEIN YTCP"/>
    <property type="match status" value="1"/>
</dbReference>
<keyword evidence="2 7" id="KW-0813">Transport</keyword>
<protein>
    <submittedName>
        <fullName evidence="9">Carbohydrate ABC transporter permease</fullName>
    </submittedName>
</protein>
<evidence type="ECO:0000256" key="3">
    <source>
        <dbReference type="ARBA" id="ARBA00022475"/>
    </source>
</evidence>
<dbReference type="PANTHER" id="PTHR43744">
    <property type="entry name" value="ABC TRANSPORTER PERMEASE PROTEIN MG189-RELATED-RELATED"/>
    <property type="match status" value="1"/>
</dbReference>
<keyword evidence="3" id="KW-1003">Cell membrane</keyword>